<name>A0A1X2I2V2_9FUNG</name>
<dbReference type="AlphaFoldDB" id="A0A1X2I2V2"/>
<accession>A0A1X2I2V2</accession>
<reference evidence="2 3" key="1">
    <citation type="submission" date="2016-07" db="EMBL/GenBank/DDBJ databases">
        <title>Pervasive Adenine N6-methylation of Active Genes in Fungi.</title>
        <authorList>
            <consortium name="DOE Joint Genome Institute"/>
            <person name="Mondo S.J."/>
            <person name="Dannebaum R.O."/>
            <person name="Kuo R.C."/>
            <person name="Labutti K."/>
            <person name="Haridas S."/>
            <person name="Kuo A."/>
            <person name="Salamov A."/>
            <person name="Ahrendt S.R."/>
            <person name="Lipzen A."/>
            <person name="Sullivan W."/>
            <person name="Andreopoulos W.B."/>
            <person name="Clum A."/>
            <person name="Lindquist E."/>
            <person name="Daum C."/>
            <person name="Ramamoorthy G.K."/>
            <person name="Gryganskyi A."/>
            <person name="Culley D."/>
            <person name="Magnuson J.K."/>
            <person name="James T.Y."/>
            <person name="O'Malley M.A."/>
            <person name="Stajich J.E."/>
            <person name="Spatafora J.W."/>
            <person name="Visel A."/>
            <person name="Grigoriev I.V."/>
        </authorList>
    </citation>
    <scope>NUCLEOTIDE SEQUENCE [LARGE SCALE GENOMIC DNA]</scope>
    <source>
        <strain evidence="2 3">NRRL 1336</strain>
    </source>
</reference>
<keyword evidence="1" id="KW-0472">Membrane</keyword>
<proteinExistence type="predicted"/>
<dbReference type="Proteomes" id="UP000193560">
    <property type="component" value="Unassembled WGS sequence"/>
</dbReference>
<sequence length="421" mass="49540">MDELALLGDSPYNFDPDIVAEELYNTSQLSSLTNQQHNADATRKNQTQTDLYTTFGDLFHRSHEVKLAENWKSRFVWHGKRNKDGHPTLPWNNYVIRRNNDIAQAMGFLKNLILDWSSRVWVISEYHIAKKKNNLKYWFLGFSSYRLAGLPFFKFDFGGSALSHGMNRAIYKRFHETMIKQLETRTFFEKILSSKASKHEDRFYAILPQTKYKDKINQVADWNIDTMISVKLKLFEIMDTKDKLILFFLIGICGFSITSLQILPTFATLAIGTYKDDIFYKDYPLNFDMLNNKSTITLHHRFHDSQPYHYLQLTPKGYFVARKPYNQRFLPYANLRKEMLCSHFQLDEHSLGIEFVQLNFFDKNEMSGLEAVLCSYFKIYLAGSFFENKWILCFRECLDNEALAWSYNNNNDAAAIVFNIY</sequence>
<dbReference type="STRING" id="90262.A0A1X2I2V2"/>
<organism evidence="2 3">
    <name type="scientific">Absidia repens</name>
    <dbReference type="NCBI Taxonomy" id="90262"/>
    <lineage>
        <taxon>Eukaryota</taxon>
        <taxon>Fungi</taxon>
        <taxon>Fungi incertae sedis</taxon>
        <taxon>Mucoromycota</taxon>
        <taxon>Mucoromycotina</taxon>
        <taxon>Mucoromycetes</taxon>
        <taxon>Mucorales</taxon>
        <taxon>Cunninghamellaceae</taxon>
        <taxon>Absidia</taxon>
    </lineage>
</organism>
<keyword evidence="1" id="KW-0812">Transmembrane</keyword>
<dbReference type="EMBL" id="MCGE01000032">
    <property type="protein sequence ID" value="ORZ08204.1"/>
    <property type="molecule type" value="Genomic_DNA"/>
</dbReference>
<keyword evidence="3" id="KW-1185">Reference proteome</keyword>
<evidence type="ECO:0000313" key="2">
    <source>
        <dbReference type="EMBL" id="ORZ08204.1"/>
    </source>
</evidence>
<comment type="caution">
    <text evidence="2">The sequence shown here is derived from an EMBL/GenBank/DDBJ whole genome shotgun (WGS) entry which is preliminary data.</text>
</comment>
<protein>
    <submittedName>
        <fullName evidence="2">Uncharacterized protein</fullName>
    </submittedName>
</protein>
<dbReference type="OrthoDB" id="2301985at2759"/>
<evidence type="ECO:0000313" key="3">
    <source>
        <dbReference type="Proteomes" id="UP000193560"/>
    </source>
</evidence>
<evidence type="ECO:0000256" key="1">
    <source>
        <dbReference type="SAM" id="Phobius"/>
    </source>
</evidence>
<keyword evidence="1" id="KW-1133">Transmembrane helix</keyword>
<gene>
    <name evidence="2" type="ORF">BCR42DRAFT_425458</name>
</gene>
<feature type="transmembrane region" description="Helical" evidence="1">
    <location>
        <begin position="244"/>
        <end position="263"/>
    </location>
</feature>